<dbReference type="AlphaFoldDB" id="A0A2P8CXZ5"/>
<accession>A0A2P8CXZ5</accession>
<sequence>MNFSLVEVSSPRQVRQFLDLPLKIYKGDPNWIQPLDKDIEEVFDPVKNKTFRQGKCSRWLLLDDKKEVIGRVAAFINKKYKQTQPTGGIGFFECSNDQQAANYMLDHCREWLRAEGMEAMDGPINFGERDRWWGMVTEGFREPLYAMNYNPPYYNELFTNYGFRVYFYQECMGLKIACDFHEKLIARRNELRKDNNLRVEPLRKKDWQKYARDFATVYNKAWASHGEGKTIDERQALKIFKSMKPVMDERITWFTYYKDEPIACWLNLPDLNQYFKHLHGKFGLLQKLKFLWLKKTMDNKGVVGLVFGVVPEWQGKGIDAFMVVEGTQVMVDKSPFEDYEMQWVGDFNPKMLNVARSLRATRTRQLATYRYLFDRQKEFVRHPILKH</sequence>
<reference evidence="1 2" key="1">
    <citation type="submission" date="2018-03" db="EMBL/GenBank/DDBJ databases">
        <title>Genomic Encyclopedia of Type Strains, Phase III (KMG-III): the genomes of soil and plant-associated and newly described type strains.</title>
        <authorList>
            <person name="Whitman W."/>
        </authorList>
    </citation>
    <scope>NUCLEOTIDE SEQUENCE [LARGE SCALE GENOMIC DNA]</scope>
    <source>
        <strain evidence="1 2">CGMCC 1.12700</strain>
    </source>
</reference>
<dbReference type="PANTHER" id="PTHR41368">
    <property type="entry name" value="PROTEIN YGHO"/>
    <property type="match status" value="1"/>
</dbReference>
<dbReference type="InterPro" id="IPR016181">
    <property type="entry name" value="Acyl_CoA_acyltransferase"/>
</dbReference>
<dbReference type="Proteomes" id="UP000240572">
    <property type="component" value="Unassembled WGS sequence"/>
</dbReference>
<organism evidence="1 2">
    <name type="scientific">Taibaiella chishuiensis</name>
    <dbReference type="NCBI Taxonomy" id="1434707"/>
    <lineage>
        <taxon>Bacteria</taxon>
        <taxon>Pseudomonadati</taxon>
        <taxon>Bacteroidota</taxon>
        <taxon>Chitinophagia</taxon>
        <taxon>Chitinophagales</taxon>
        <taxon>Chitinophagaceae</taxon>
        <taxon>Taibaiella</taxon>
    </lineage>
</organism>
<dbReference type="OrthoDB" id="9806005at2"/>
<dbReference type="RefSeq" id="WP_106524636.1">
    <property type="nucleotide sequence ID" value="NZ_PYGD01000010.1"/>
</dbReference>
<dbReference type="InterPro" id="IPR039968">
    <property type="entry name" value="BcerS-like"/>
</dbReference>
<evidence type="ECO:0000313" key="2">
    <source>
        <dbReference type="Proteomes" id="UP000240572"/>
    </source>
</evidence>
<dbReference type="EMBL" id="PYGD01000010">
    <property type="protein sequence ID" value="PSK89833.1"/>
    <property type="molecule type" value="Genomic_DNA"/>
</dbReference>
<protein>
    <recommendedName>
        <fullName evidence="3">N-acetyltransferase domain-containing protein</fullName>
    </recommendedName>
</protein>
<dbReference type="SUPFAM" id="SSF55729">
    <property type="entry name" value="Acyl-CoA N-acyltransferases (Nat)"/>
    <property type="match status" value="1"/>
</dbReference>
<proteinExistence type="predicted"/>
<comment type="caution">
    <text evidence="1">The sequence shown here is derived from an EMBL/GenBank/DDBJ whole genome shotgun (WGS) entry which is preliminary data.</text>
</comment>
<evidence type="ECO:0000313" key="1">
    <source>
        <dbReference type="EMBL" id="PSK89833.1"/>
    </source>
</evidence>
<name>A0A2P8CXZ5_9BACT</name>
<keyword evidence="2" id="KW-1185">Reference proteome</keyword>
<gene>
    <name evidence="1" type="ORF">B0I18_110134</name>
</gene>
<dbReference type="PANTHER" id="PTHR41368:SF1">
    <property type="entry name" value="PROTEIN YGHO"/>
    <property type="match status" value="1"/>
</dbReference>
<evidence type="ECO:0008006" key="3">
    <source>
        <dbReference type="Google" id="ProtNLM"/>
    </source>
</evidence>